<protein>
    <submittedName>
        <fullName evidence="2">Uncharacterized protein</fullName>
    </submittedName>
</protein>
<reference evidence="2" key="1">
    <citation type="journal article" date="2020" name="Stud. Mycol.">
        <title>101 Dothideomycetes genomes: a test case for predicting lifestyles and emergence of pathogens.</title>
        <authorList>
            <person name="Haridas S."/>
            <person name="Albert R."/>
            <person name="Binder M."/>
            <person name="Bloem J."/>
            <person name="Labutti K."/>
            <person name="Salamov A."/>
            <person name="Andreopoulos B."/>
            <person name="Baker S."/>
            <person name="Barry K."/>
            <person name="Bills G."/>
            <person name="Bluhm B."/>
            <person name="Cannon C."/>
            <person name="Castanera R."/>
            <person name="Culley D."/>
            <person name="Daum C."/>
            <person name="Ezra D."/>
            <person name="Gonzalez J."/>
            <person name="Henrissat B."/>
            <person name="Kuo A."/>
            <person name="Liang C."/>
            <person name="Lipzen A."/>
            <person name="Lutzoni F."/>
            <person name="Magnuson J."/>
            <person name="Mondo S."/>
            <person name="Nolan M."/>
            <person name="Ohm R."/>
            <person name="Pangilinan J."/>
            <person name="Park H.-J."/>
            <person name="Ramirez L."/>
            <person name="Alfaro M."/>
            <person name="Sun H."/>
            <person name="Tritt A."/>
            <person name="Yoshinaga Y."/>
            <person name="Zwiers L.-H."/>
            <person name="Turgeon B."/>
            <person name="Goodwin S."/>
            <person name="Spatafora J."/>
            <person name="Crous P."/>
            <person name="Grigoriev I."/>
        </authorList>
    </citation>
    <scope>NUCLEOTIDE SEQUENCE</scope>
    <source>
        <strain evidence="2">CBS 119925</strain>
    </source>
</reference>
<evidence type="ECO:0000256" key="1">
    <source>
        <dbReference type="SAM" id="SignalP"/>
    </source>
</evidence>
<accession>A0A6A6V3H2</accession>
<keyword evidence="3" id="KW-1185">Reference proteome</keyword>
<feature type="signal peptide" evidence="1">
    <location>
        <begin position="1"/>
        <end position="25"/>
    </location>
</feature>
<dbReference type="Proteomes" id="UP000799440">
    <property type="component" value="Unassembled WGS sequence"/>
</dbReference>
<feature type="chain" id="PRO_5025364681" evidence="1">
    <location>
        <begin position="26"/>
        <end position="95"/>
    </location>
</feature>
<evidence type="ECO:0000313" key="2">
    <source>
        <dbReference type="EMBL" id="KAF2744140.1"/>
    </source>
</evidence>
<name>A0A6A6V3H2_9PLEO</name>
<dbReference type="AlphaFoldDB" id="A0A6A6V3H2"/>
<sequence length="95" mass="10707">MSLSFYLSLRYLFSVPALLLYPVFTQRVSFDFNNFSIPSLTQPVPTPYVYPLSKSEEKTIPGYPSGTSCSKNAKAVCLTLNQRKEENNQEKCNAS</sequence>
<gene>
    <name evidence="2" type="ORF">M011DRAFT_198146</name>
</gene>
<organism evidence="2 3">
    <name type="scientific">Sporormia fimetaria CBS 119925</name>
    <dbReference type="NCBI Taxonomy" id="1340428"/>
    <lineage>
        <taxon>Eukaryota</taxon>
        <taxon>Fungi</taxon>
        <taxon>Dikarya</taxon>
        <taxon>Ascomycota</taxon>
        <taxon>Pezizomycotina</taxon>
        <taxon>Dothideomycetes</taxon>
        <taxon>Pleosporomycetidae</taxon>
        <taxon>Pleosporales</taxon>
        <taxon>Sporormiaceae</taxon>
        <taxon>Sporormia</taxon>
    </lineage>
</organism>
<keyword evidence="1" id="KW-0732">Signal</keyword>
<dbReference type="EMBL" id="MU006591">
    <property type="protein sequence ID" value="KAF2744140.1"/>
    <property type="molecule type" value="Genomic_DNA"/>
</dbReference>
<proteinExistence type="predicted"/>
<evidence type="ECO:0000313" key="3">
    <source>
        <dbReference type="Proteomes" id="UP000799440"/>
    </source>
</evidence>